<dbReference type="PANTHER" id="PTHR13848">
    <property type="entry name" value="PROTEIN YIPPEE-LIKE CG15309-RELATED"/>
    <property type="match status" value="1"/>
</dbReference>
<protein>
    <recommendedName>
        <fullName evidence="4">Protein yippee-like</fullName>
    </recommendedName>
</protein>
<comment type="similarity">
    <text evidence="1 4">Belongs to the yippee family.</text>
</comment>
<dbReference type="Pfam" id="PF03226">
    <property type="entry name" value="Yippee-Mis18"/>
    <property type="match status" value="1"/>
</dbReference>
<proteinExistence type="inferred from homology"/>
<dbReference type="OrthoDB" id="6407410at2759"/>
<dbReference type="InterPro" id="IPR039058">
    <property type="entry name" value="Yippee_fam"/>
</dbReference>
<accession>A0A8K0GVX4</accession>
<keyword evidence="3" id="KW-0862">Zinc</keyword>
<evidence type="ECO:0000256" key="1">
    <source>
        <dbReference type="ARBA" id="ARBA00005613"/>
    </source>
</evidence>
<dbReference type="PROSITE" id="PS51792">
    <property type="entry name" value="YIPPEE"/>
    <property type="match status" value="1"/>
</dbReference>
<dbReference type="AlphaFoldDB" id="A0A8K0GVX4"/>
<dbReference type="GO" id="GO:0046872">
    <property type="term" value="F:metal ion binding"/>
    <property type="evidence" value="ECO:0007669"/>
    <property type="project" value="UniProtKB-KW"/>
</dbReference>
<evidence type="ECO:0000259" key="5">
    <source>
        <dbReference type="PROSITE" id="PS51792"/>
    </source>
</evidence>
<dbReference type="InterPro" id="IPR004910">
    <property type="entry name" value="Yippee/Mis18/Cereblon"/>
</dbReference>
<name>A0A8K0GVX4_9ROSA</name>
<dbReference type="InterPro" id="IPR034751">
    <property type="entry name" value="Yippee"/>
</dbReference>
<reference evidence="6" key="1">
    <citation type="submission" date="2020-03" db="EMBL/GenBank/DDBJ databases">
        <title>A high-quality chromosome-level genome assembly of a woody plant with both climbing and erect habits, Rhamnella rubrinervis.</title>
        <authorList>
            <person name="Lu Z."/>
            <person name="Yang Y."/>
            <person name="Zhu X."/>
            <person name="Sun Y."/>
        </authorList>
    </citation>
    <scope>NUCLEOTIDE SEQUENCE</scope>
    <source>
        <strain evidence="6">BYM</strain>
        <tissue evidence="6">Leaf</tissue>
    </source>
</reference>
<evidence type="ECO:0000313" key="6">
    <source>
        <dbReference type="EMBL" id="KAF3439826.1"/>
    </source>
</evidence>
<evidence type="ECO:0000256" key="4">
    <source>
        <dbReference type="RuleBase" id="RU110713"/>
    </source>
</evidence>
<keyword evidence="2" id="KW-0479">Metal-binding</keyword>
<evidence type="ECO:0000256" key="3">
    <source>
        <dbReference type="ARBA" id="ARBA00022833"/>
    </source>
</evidence>
<organism evidence="6 7">
    <name type="scientific">Rhamnella rubrinervis</name>
    <dbReference type="NCBI Taxonomy" id="2594499"/>
    <lineage>
        <taxon>Eukaryota</taxon>
        <taxon>Viridiplantae</taxon>
        <taxon>Streptophyta</taxon>
        <taxon>Embryophyta</taxon>
        <taxon>Tracheophyta</taxon>
        <taxon>Spermatophyta</taxon>
        <taxon>Magnoliopsida</taxon>
        <taxon>eudicotyledons</taxon>
        <taxon>Gunneridae</taxon>
        <taxon>Pentapetalae</taxon>
        <taxon>rosids</taxon>
        <taxon>fabids</taxon>
        <taxon>Rosales</taxon>
        <taxon>Rhamnaceae</taxon>
        <taxon>rhamnoid group</taxon>
        <taxon>Rhamneae</taxon>
        <taxon>Rhamnella</taxon>
    </lineage>
</organism>
<feature type="domain" description="Yippee" evidence="5">
    <location>
        <begin position="1"/>
        <end position="90"/>
    </location>
</feature>
<comment type="caution">
    <text evidence="6">The sequence shown here is derived from an EMBL/GenBank/DDBJ whole genome shotgun (WGS) entry which is preliminary data.</text>
</comment>
<evidence type="ECO:0000313" key="7">
    <source>
        <dbReference type="Proteomes" id="UP000796880"/>
    </source>
</evidence>
<evidence type="ECO:0000256" key="2">
    <source>
        <dbReference type="ARBA" id="ARBA00022723"/>
    </source>
</evidence>
<dbReference type="Proteomes" id="UP000796880">
    <property type="component" value="Unassembled WGS sequence"/>
</dbReference>
<sequence>MPTLLVWFQLAFSLESANNGKAFLFSHVVNIVQGTKVDKMMITGMHTVSYIYCKDCGELLGWKYVRAFDGSQKYKEGKFVLENFKIVKGNW</sequence>
<keyword evidence="7" id="KW-1185">Reference proteome</keyword>
<dbReference type="EMBL" id="VOIH02000008">
    <property type="protein sequence ID" value="KAF3439826.1"/>
    <property type="molecule type" value="Genomic_DNA"/>
</dbReference>
<gene>
    <name evidence="6" type="ORF">FNV43_RR18104</name>
</gene>